<feature type="compositionally biased region" description="Polar residues" evidence="2">
    <location>
        <begin position="289"/>
        <end position="298"/>
    </location>
</feature>
<evidence type="ECO:0000313" key="3">
    <source>
        <dbReference type="EMBL" id="KAK4312896.1"/>
    </source>
</evidence>
<feature type="region of interest" description="Disordered" evidence="2">
    <location>
        <begin position="289"/>
        <end position="340"/>
    </location>
</feature>
<feature type="compositionally biased region" description="Basic and acidic residues" evidence="2">
    <location>
        <begin position="319"/>
        <end position="328"/>
    </location>
</feature>
<name>A0AAE1PRS7_9EUCA</name>
<organism evidence="3 4">
    <name type="scientific">Petrolisthes manimaculis</name>
    <dbReference type="NCBI Taxonomy" id="1843537"/>
    <lineage>
        <taxon>Eukaryota</taxon>
        <taxon>Metazoa</taxon>
        <taxon>Ecdysozoa</taxon>
        <taxon>Arthropoda</taxon>
        <taxon>Crustacea</taxon>
        <taxon>Multicrustacea</taxon>
        <taxon>Malacostraca</taxon>
        <taxon>Eumalacostraca</taxon>
        <taxon>Eucarida</taxon>
        <taxon>Decapoda</taxon>
        <taxon>Pleocyemata</taxon>
        <taxon>Anomura</taxon>
        <taxon>Galatheoidea</taxon>
        <taxon>Porcellanidae</taxon>
        <taxon>Petrolisthes</taxon>
    </lineage>
</organism>
<gene>
    <name evidence="3" type="ORF">Pmani_015720</name>
</gene>
<evidence type="ECO:0000256" key="2">
    <source>
        <dbReference type="SAM" id="MobiDB-lite"/>
    </source>
</evidence>
<dbReference type="AlphaFoldDB" id="A0AAE1PRS7"/>
<comment type="caution">
    <text evidence="3">The sequence shown here is derived from an EMBL/GenBank/DDBJ whole genome shotgun (WGS) entry which is preliminary data.</text>
</comment>
<keyword evidence="4" id="KW-1185">Reference proteome</keyword>
<protein>
    <submittedName>
        <fullName evidence="3">Uncharacterized protein</fullName>
    </submittedName>
</protein>
<evidence type="ECO:0000313" key="4">
    <source>
        <dbReference type="Proteomes" id="UP001292094"/>
    </source>
</evidence>
<evidence type="ECO:0000256" key="1">
    <source>
        <dbReference type="SAM" id="Coils"/>
    </source>
</evidence>
<sequence>MNPWTSIVEEDPPLHSSHVTDFLIRQHLQKATKSERATGRGKHFTVKDRNYETYNYVGATAKEIDDVEVGESDNTLSSILVRAMQRKARRREIDQAMKIKNLEETKRKLEEEKRRCKDERKKQEVKLREMKEAHRLRLMREEQYREKQIKLARQTKLADEFQKMTLMRHYFQGFKMIVEINRSNQRKAKYHYRQRIMQKTFSKLVINKEQEQLWKNRMASGFHNVTLLNKFFIIWREVDQFKRDVSSEKTDDYSRSIPRAESSKAVFVVMEVDVTRFADAETNRCKQSLVSLPENASPSRAEGVERISGGEEGTTTEGLGRDASEGPRQRHSAGLLSTNL</sequence>
<accession>A0AAE1PRS7</accession>
<keyword evidence="1" id="KW-0175">Coiled coil</keyword>
<dbReference type="Proteomes" id="UP001292094">
    <property type="component" value="Unassembled WGS sequence"/>
</dbReference>
<feature type="coiled-coil region" evidence="1">
    <location>
        <begin position="92"/>
        <end position="133"/>
    </location>
</feature>
<dbReference type="EMBL" id="JAWZYT010001367">
    <property type="protein sequence ID" value="KAK4312896.1"/>
    <property type="molecule type" value="Genomic_DNA"/>
</dbReference>
<reference evidence="3" key="1">
    <citation type="submission" date="2023-11" db="EMBL/GenBank/DDBJ databases">
        <title>Genome assemblies of two species of porcelain crab, Petrolisthes cinctipes and Petrolisthes manimaculis (Anomura: Porcellanidae).</title>
        <authorList>
            <person name="Angst P."/>
        </authorList>
    </citation>
    <scope>NUCLEOTIDE SEQUENCE</scope>
    <source>
        <strain evidence="3">PB745_02</strain>
        <tissue evidence="3">Gill</tissue>
    </source>
</reference>
<proteinExistence type="predicted"/>